<evidence type="ECO:0000313" key="2">
    <source>
        <dbReference type="Proteomes" id="UP001187531"/>
    </source>
</evidence>
<gene>
    <name evidence="1" type="ORF">QYM36_013589</name>
</gene>
<sequence>MARLKGPSNSLTILSVYATIREAPDHLKDKLYANLQLTLNKIPRKDILVIGVTSLPGLMRNYPFHKTNKNNICAGIDELPAELLKAFQKRQSMSSTT</sequence>
<evidence type="ECO:0000313" key="1">
    <source>
        <dbReference type="EMBL" id="KAK2709961.1"/>
    </source>
</evidence>
<accession>A0AA88L284</accession>
<proteinExistence type="predicted"/>
<protein>
    <submittedName>
        <fullName evidence="1">Uncharacterized protein</fullName>
    </submittedName>
</protein>
<reference evidence="1" key="1">
    <citation type="submission" date="2023-07" db="EMBL/GenBank/DDBJ databases">
        <title>Chromosome-level genome assembly of Artemia franciscana.</title>
        <authorList>
            <person name="Jo E."/>
        </authorList>
    </citation>
    <scope>NUCLEOTIDE SEQUENCE</scope>
    <source>
        <tissue evidence="1">Whole body</tissue>
    </source>
</reference>
<dbReference type="EMBL" id="JAVRJZ010000017">
    <property type="protein sequence ID" value="KAK2709961.1"/>
    <property type="molecule type" value="Genomic_DNA"/>
</dbReference>
<comment type="caution">
    <text evidence="1">The sequence shown here is derived from an EMBL/GenBank/DDBJ whole genome shotgun (WGS) entry which is preliminary data.</text>
</comment>
<dbReference type="Proteomes" id="UP001187531">
    <property type="component" value="Unassembled WGS sequence"/>
</dbReference>
<dbReference type="AlphaFoldDB" id="A0AA88L284"/>
<organism evidence="1 2">
    <name type="scientific">Artemia franciscana</name>
    <name type="common">Brine shrimp</name>
    <name type="synonym">Artemia sanfranciscana</name>
    <dbReference type="NCBI Taxonomy" id="6661"/>
    <lineage>
        <taxon>Eukaryota</taxon>
        <taxon>Metazoa</taxon>
        <taxon>Ecdysozoa</taxon>
        <taxon>Arthropoda</taxon>
        <taxon>Crustacea</taxon>
        <taxon>Branchiopoda</taxon>
        <taxon>Anostraca</taxon>
        <taxon>Artemiidae</taxon>
        <taxon>Artemia</taxon>
    </lineage>
</organism>
<keyword evidence="2" id="KW-1185">Reference proteome</keyword>
<name>A0AA88L284_ARTSF</name>